<dbReference type="AlphaFoldDB" id="A0A1N6X774"/>
<keyword evidence="5" id="KW-1185">Reference proteome</keyword>
<sequence>MKKYLLLLFVAGQSCVAFAQRSGQTPYMTKSLSGSAIRSVVVKTSGGSIAVTGGSGEEPRVEVYISGTNGYHDISNDEIKKLLENYTLDVSVNNGEVQAIAKAKSKGLFNWNNSLNISFKVFVPKQVTTDLNTSGGSINLDNLTGKQDFQTSGGSLHMDRLTGTIHGRTSGGSVHVSNSGQDIDLSTSGGSIAAINCIGHIRLETSGGSLQLEGLQGNIDATTSGGSIHGNSINGELITGTSGGSINLTQLSCALEASTSAGSFHAQFNSVGKYVKIDVSSGHIDLDLPSKQGVDLDLRGEKVETNFTGNFDGTKEKDRVRGKLNGGGSLVEVRGNGRVNLNVN</sequence>
<dbReference type="EMBL" id="JACHCA010000004">
    <property type="protein sequence ID" value="MBB6127606.1"/>
    <property type="molecule type" value="Genomic_DNA"/>
</dbReference>
<evidence type="ECO:0000313" key="3">
    <source>
        <dbReference type="EMBL" id="MBB6109370.1"/>
    </source>
</evidence>
<gene>
    <name evidence="4" type="ORF">HDF22_001714</name>
    <name evidence="3" type="ORF">HDF23_002117</name>
</gene>
<dbReference type="Proteomes" id="UP000548326">
    <property type="component" value="Unassembled WGS sequence"/>
</dbReference>
<dbReference type="Pfam" id="PF13349">
    <property type="entry name" value="DUF4097"/>
    <property type="match status" value="1"/>
</dbReference>
<dbReference type="InterPro" id="IPR025164">
    <property type="entry name" value="Toastrack_DUF4097"/>
</dbReference>
<evidence type="ECO:0000259" key="2">
    <source>
        <dbReference type="Pfam" id="PF13349"/>
    </source>
</evidence>
<evidence type="ECO:0000313" key="4">
    <source>
        <dbReference type="EMBL" id="MBB6127606.1"/>
    </source>
</evidence>
<evidence type="ECO:0000313" key="6">
    <source>
        <dbReference type="Proteomes" id="UP000548326"/>
    </source>
</evidence>
<proteinExistence type="predicted"/>
<dbReference type="PANTHER" id="PTHR34094">
    <property type="match status" value="1"/>
</dbReference>
<evidence type="ECO:0000313" key="5">
    <source>
        <dbReference type="Proteomes" id="UP000541583"/>
    </source>
</evidence>
<keyword evidence="1" id="KW-0732">Signal</keyword>
<dbReference type="OrthoDB" id="1523429at2"/>
<feature type="chain" id="PRO_5044563098" evidence="1">
    <location>
        <begin position="20"/>
        <end position="344"/>
    </location>
</feature>
<accession>A0A1N6X774</accession>
<dbReference type="Proteomes" id="UP000541583">
    <property type="component" value="Unassembled WGS sequence"/>
</dbReference>
<comment type="caution">
    <text evidence="4">The sequence shown here is derived from an EMBL/GenBank/DDBJ whole genome shotgun (WGS) entry which is preliminary data.</text>
</comment>
<organism evidence="4 6">
    <name type="scientific">Mucilaginibacter lappiensis</name>
    <dbReference type="NCBI Taxonomy" id="354630"/>
    <lineage>
        <taxon>Bacteria</taxon>
        <taxon>Pseudomonadati</taxon>
        <taxon>Bacteroidota</taxon>
        <taxon>Sphingobacteriia</taxon>
        <taxon>Sphingobacteriales</taxon>
        <taxon>Sphingobacteriaceae</taxon>
        <taxon>Mucilaginibacter</taxon>
    </lineage>
</organism>
<dbReference type="PANTHER" id="PTHR34094:SF1">
    <property type="entry name" value="PROTEIN FAM185A"/>
    <property type="match status" value="1"/>
</dbReference>
<dbReference type="EMBL" id="JACHCB010000004">
    <property type="protein sequence ID" value="MBB6109370.1"/>
    <property type="molecule type" value="Genomic_DNA"/>
</dbReference>
<reference evidence="5 6" key="1">
    <citation type="submission" date="2020-08" db="EMBL/GenBank/DDBJ databases">
        <title>Genomic Encyclopedia of Type Strains, Phase IV (KMG-V): Genome sequencing to study the core and pangenomes of soil and plant-associated prokaryotes.</title>
        <authorList>
            <person name="Whitman W."/>
        </authorList>
    </citation>
    <scope>NUCLEOTIDE SEQUENCE [LARGE SCALE GENOMIC DNA]</scope>
    <source>
        <strain evidence="3 5">ANJLi2</strain>
        <strain evidence="4 6">MP601</strain>
    </source>
</reference>
<name>A0A1N6X774_9SPHI</name>
<evidence type="ECO:0000256" key="1">
    <source>
        <dbReference type="SAM" id="SignalP"/>
    </source>
</evidence>
<feature type="domain" description="DUF4097" evidence="2">
    <location>
        <begin position="199"/>
        <end position="312"/>
    </location>
</feature>
<protein>
    <submittedName>
        <fullName evidence="4">DUF4097 and DUF4098 domain-containing protein YvlB</fullName>
    </submittedName>
</protein>
<dbReference type="PROSITE" id="PS51257">
    <property type="entry name" value="PROKAR_LIPOPROTEIN"/>
    <property type="match status" value="1"/>
</dbReference>
<feature type="signal peptide" evidence="1">
    <location>
        <begin position="1"/>
        <end position="19"/>
    </location>
</feature>
<dbReference type="STRING" id="354630.SAMN05421821_104218"/>
<dbReference type="RefSeq" id="WP_076373234.1">
    <property type="nucleotide sequence ID" value="NZ_FTMG01000004.1"/>
</dbReference>